<keyword evidence="2 5" id="KW-0238">DNA-binding</keyword>
<dbReference type="GO" id="GO:0003677">
    <property type="term" value="F:DNA binding"/>
    <property type="evidence" value="ECO:0007669"/>
    <property type="project" value="UniProtKB-KW"/>
</dbReference>
<dbReference type="EMBL" id="JACCBU010000001">
    <property type="protein sequence ID" value="NYE73350.1"/>
    <property type="molecule type" value="Genomic_DNA"/>
</dbReference>
<feature type="domain" description="HTH gntR-type" evidence="4">
    <location>
        <begin position="8"/>
        <end position="75"/>
    </location>
</feature>
<keyword evidence="3" id="KW-0804">Transcription</keyword>
<protein>
    <submittedName>
        <fullName evidence="5">DNA-binding GntR family transcriptional regulator</fullName>
    </submittedName>
</protein>
<sequence length="223" mass="24131">MAVPLENTSLTDSLCEALRRQIISGQIEPGQKLSEIWVANYYEVARPTAKAGLDRLTNEGLLRRGRRQTAVVPQMSAGDINDIYFAREPIEARAVRALAERATVPPDAERALALMGMAAQLSQHAEHTDADISLHRALVAASGSARLQRMHETVMGESQLCIAQVRSHVGLDLVELTATHAAILDAIRAGDPDAAEQALRNDLHGCRETLLSDIAERKASLSG</sequence>
<dbReference type="SMART" id="SM00895">
    <property type="entry name" value="FCD"/>
    <property type="match status" value="1"/>
</dbReference>
<name>A0A7Y9LE00_9ACTN</name>
<reference evidence="5 6" key="1">
    <citation type="submission" date="2020-07" db="EMBL/GenBank/DDBJ databases">
        <title>Sequencing the genomes of 1000 actinobacteria strains.</title>
        <authorList>
            <person name="Klenk H.-P."/>
        </authorList>
    </citation>
    <scope>NUCLEOTIDE SEQUENCE [LARGE SCALE GENOMIC DNA]</scope>
    <source>
        <strain evidence="5 6">DSM 22083</strain>
    </source>
</reference>
<dbReference type="SUPFAM" id="SSF46785">
    <property type="entry name" value="Winged helix' DNA-binding domain"/>
    <property type="match status" value="1"/>
</dbReference>
<comment type="caution">
    <text evidence="5">The sequence shown here is derived from an EMBL/GenBank/DDBJ whole genome shotgun (WGS) entry which is preliminary data.</text>
</comment>
<dbReference type="Gene3D" id="1.10.10.10">
    <property type="entry name" value="Winged helix-like DNA-binding domain superfamily/Winged helix DNA-binding domain"/>
    <property type="match status" value="1"/>
</dbReference>
<evidence type="ECO:0000256" key="2">
    <source>
        <dbReference type="ARBA" id="ARBA00023125"/>
    </source>
</evidence>
<evidence type="ECO:0000313" key="6">
    <source>
        <dbReference type="Proteomes" id="UP000569914"/>
    </source>
</evidence>
<accession>A0A7Y9LE00</accession>
<organism evidence="5 6">
    <name type="scientific">Microlunatus parietis</name>
    <dbReference type="NCBI Taxonomy" id="682979"/>
    <lineage>
        <taxon>Bacteria</taxon>
        <taxon>Bacillati</taxon>
        <taxon>Actinomycetota</taxon>
        <taxon>Actinomycetes</taxon>
        <taxon>Propionibacteriales</taxon>
        <taxon>Propionibacteriaceae</taxon>
        <taxon>Microlunatus</taxon>
    </lineage>
</organism>
<keyword evidence="1" id="KW-0805">Transcription regulation</keyword>
<dbReference type="InterPro" id="IPR011711">
    <property type="entry name" value="GntR_C"/>
</dbReference>
<dbReference type="InterPro" id="IPR000524">
    <property type="entry name" value="Tscrpt_reg_HTH_GntR"/>
</dbReference>
<dbReference type="InterPro" id="IPR036388">
    <property type="entry name" value="WH-like_DNA-bd_sf"/>
</dbReference>
<dbReference type="SUPFAM" id="SSF48008">
    <property type="entry name" value="GntR ligand-binding domain-like"/>
    <property type="match status" value="1"/>
</dbReference>
<dbReference type="PROSITE" id="PS50949">
    <property type="entry name" value="HTH_GNTR"/>
    <property type="match status" value="1"/>
</dbReference>
<evidence type="ECO:0000259" key="4">
    <source>
        <dbReference type="PROSITE" id="PS50949"/>
    </source>
</evidence>
<dbReference type="PANTHER" id="PTHR43537">
    <property type="entry name" value="TRANSCRIPTIONAL REGULATOR, GNTR FAMILY"/>
    <property type="match status" value="1"/>
</dbReference>
<evidence type="ECO:0000313" key="5">
    <source>
        <dbReference type="EMBL" id="NYE73350.1"/>
    </source>
</evidence>
<proteinExistence type="predicted"/>
<dbReference type="GO" id="GO:0003700">
    <property type="term" value="F:DNA-binding transcription factor activity"/>
    <property type="evidence" value="ECO:0007669"/>
    <property type="project" value="InterPro"/>
</dbReference>
<dbReference type="Pfam" id="PF00392">
    <property type="entry name" value="GntR"/>
    <property type="match status" value="1"/>
</dbReference>
<dbReference type="AlphaFoldDB" id="A0A7Y9LE00"/>
<dbReference type="InterPro" id="IPR036390">
    <property type="entry name" value="WH_DNA-bd_sf"/>
</dbReference>
<dbReference type="PANTHER" id="PTHR43537:SF5">
    <property type="entry name" value="UXU OPERON TRANSCRIPTIONAL REGULATOR"/>
    <property type="match status" value="1"/>
</dbReference>
<gene>
    <name evidence="5" type="ORF">BKA15_004679</name>
</gene>
<dbReference type="SMART" id="SM00345">
    <property type="entry name" value="HTH_GNTR"/>
    <property type="match status" value="1"/>
</dbReference>
<dbReference type="Proteomes" id="UP000569914">
    <property type="component" value="Unassembled WGS sequence"/>
</dbReference>
<keyword evidence="6" id="KW-1185">Reference proteome</keyword>
<evidence type="ECO:0000256" key="1">
    <source>
        <dbReference type="ARBA" id="ARBA00023015"/>
    </source>
</evidence>
<dbReference type="Gene3D" id="1.20.120.530">
    <property type="entry name" value="GntR ligand-binding domain-like"/>
    <property type="match status" value="1"/>
</dbReference>
<dbReference type="InterPro" id="IPR008920">
    <property type="entry name" value="TF_FadR/GntR_C"/>
</dbReference>
<dbReference type="Pfam" id="PF07729">
    <property type="entry name" value="FCD"/>
    <property type="match status" value="1"/>
</dbReference>
<evidence type="ECO:0000256" key="3">
    <source>
        <dbReference type="ARBA" id="ARBA00023163"/>
    </source>
</evidence>
<dbReference type="RefSeq" id="WP_179754785.1">
    <property type="nucleotide sequence ID" value="NZ_JACCBU010000001.1"/>
</dbReference>